<dbReference type="CDD" id="cd06259">
    <property type="entry name" value="YdcF-like"/>
    <property type="match status" value="1"/>
</dbReference>
<name>A0A1Y2L0I0_9PROT</name>
<dbReference type="Pfam" id="PF02698">
    <property type="entry name" value="DUF218"/>
    <property type="match status" value="1"/>
</dbReference>
<dbReference type="PANTHER" id="PTHR30336">
    <property type="entry name" value="INNER MEMBRANE PROTEIN, PROBABLE PERMEASE"/>
    <property type="match status" value="1"/>
</dbReference>
<dbReference type="STRING" id="1293891.TMES_12550"/>
<proteinExistence type="predicted"/>
<dbReference type="GO" id="GO:0043164">
    <property type="term" value="P:Gram-negative-bacterium-type cell wall biogenesis"/>
    <property type="evidence" value="ECO:0007669"/>
    <property type="project" value="TreeGrafter"/>
</dbReference>
<dbReference type="Proteomes" id="UP000193391">
    <property type="component" value="Unassembled WGS sequence"/>
</dbReference>
<dbReference type="InterPro" id="IPR051599">
    <property type="entry name" value="Cell_Envelope_Assoc"/>
</dbReference>
<dbReference type="GO" id="GO:0005886">
    <property type="term" value="C:plasma membrane"/>
    <property type="evidence" value="ECO:0007669"/>
    <property type="project" value="TreeGrafter"/>
</dbReference>
<protein>
    <recommendedName>
        <fullName evidence="2">DUF218 domain-containing protein</fullName>
    </recommendedName>
</protein>
<evidence type="ECO:0000313" key="4">
    <source>
        <dbReference type="Proteomes" id="UP000193391"/>
    </source>
</evidence>
<dbReference type="InterPro" id="IPR003848">
    <property type="entry name" value="DUF218"/>
</dbReference>
<evidence type="ECO:0000256" key="1">
    <source>
        <dbReference type="SAM" id="Phobius"/>
    </source>
</evidence>
<dbReference type="AlphaFoldDB" id="A0A1Y2L0I0"/>
<dbReference type="GO" id="GO:0000270">
    <property type="term" value="P:peptidoglycan metabolic process"/>
    <property type="evidence" value="ECO:0007669"/>
    <property type="project" value="TreeGrafter"/>
</dbReference>
<keyword evidence="1" id="KW-0472">Membrane</keyword>
<keyword evidence="4" id="KW-1185">Reference proteome</keyword>
<organism evidence="3 4">
    <name type="scientific">Thalassospira mesophila</name>
    <dbReference type="NCBI Taxonomy" id="1293891"/>
    <lineage>
        <taxon>Bacteria</taxon>
        <taxon>Pseudomonadati</taxon>
        <taxon>Pseudomonadota</taxon>
        <taxon>Alphaproteobacteria</taxon>
        <taxon>Rhodospirillales</taxon>
        <taxon>Thalassospiraceae</taxon>
        <taxon>Thalassospira</taxon>
    </lineage>
</organism>
<gene>
    <name evidence="3" type="ORF">TMES_12550</name>
</gene>
<sequence>MLSIYVIASMADKITFWGQGPALVLKLGYGHGPALPVDRKTGDTLFFIFSKIAAFFLQPGNLVTLGFATALVLVLFKATRRAAHALLVVIAMICVGVTVCPVGQYGVQILEDRFPRPTLESIHGENIAGIIVLGGAVDGEQYIERGLVEYNGSADRIFGMLQLANHYPAIPVIYSGADGALVARGFNEADAVQADMIARGINATNIVYENQSRNTAENAALSYQLVIKNWPERAQGKWLLITSARHMPRAMGVFRQYGWSIIAWPVDYIAPAHRHLTDINVSHSIKMLDNALKEFAGLTAYYWTGRTSTWFPAP</sequence>
<feature type="transmembrane region" description="Helical" evidence="1">
    <location>
        <begin position="52"/>
        <end position="76"/>
    </location>
</feature>
<dbReference type="InterPro" id="IPR014729">
    <property type="entry name" value="Rossmann-like_a/b/a_fold"/>
</dbReference>
<evidence type="ECO:0000313" key="3">
    <source>
        <dbReference type="EMBL" id="OSQ37823.1"/>
    </source>
</evidence>
<reference evidence="3 4" key="1">
    <citation type="submission" date="2014-03" db="EMBL/GenBank/DDBJ databases">
        <title>The draft genome sequence of Thalassospira mesophila JCM 18969.</title>
        <authorList>
            <person name="Lai Q."/>
            <person name="Shao Z."/>
        </authorList>
    </citation>
    <scope>NUCLEOTIDE SEQUENCE [LARGE SCALE GENOMIC DNA]</scope>
    <source>
        <strain evidence="3 4">JCM 18969</strain>
    </source>
</reference>
<dbReference type="Gene3D" id="3.40.50.620">
    <property type="entry name" value="HUPs"/>
    <property type="match status" value="1"/>
</dbReference>
<dbReference type="EMBL" id="JFKA01000005">
    <property type="protein sequence ID" value="OSQ37823.1"/>
    <property type="molecule type" value="Genomic_DNA"/>
</dbReference>
<comment type="caution">
    <text evidence="3">The sequence shown here is derived from an EMBL/GenBank/DDBJ whole genome shotgun (WGS) entry which is preliminary data.</text>
</comment>
<feature type="transmembrane region" description="Helical" evidence="1">
    <location>
        <begin position="83"/>
        <end position="107"/>
    </location>
</feature>
<evidence type="ECO:0000259" key="2">
    <source>
        <dbReference type="Pfam" id="PF02698"/>
    </source>
</evidence>
<keyword evidence="1" id="KW-0812">Transmembrane</keyword>
<dbReference type="PANTHER" id="PTHR30336:SF4">
    <property type="entry name" value="ENVELOPE BIOGENESIS FACTOR ELYC"/>
    <property type="match status" value="1"/>
</dbReference>
<accession>A0A1Y2L0I0</accession>
<keyword evidence="1" id="KW-1133">Transmembrane helix</keyword>
<feature type="domain" description="DUF218" evidence="2">
    <location>
        <begin position="129"/>
        <end position="297"/>
    </location>
</feature>